<evidence type="ECO:0000313" key="1">
    <source>
        <dbReference type="EMBL" id="KRP48557.1"/>
    </source>
</evidence>
<organism evidence="1 2">
    <name type="scientific">Pseudomonas libanensis</name>
    <dbReference type="NCBI Taxonomy" id="75588"/>
    <lineage>
        <taxon>Bacteria</taxon>
        <taxon>Pseudomonadati</taxon>
        <taxon>Pseudomonadota</taxon>
        <taxon>Gammaproteobacteria</taxon>
        <taxon>Pseudomonadales</taxon>
        <taxon>Pseudomonadaceae</taxon>
        <taxon>Pseudomonas</taxon>
    </lineage>
</organism>
<sequence>MKKDIEDLLYSVPPNADYAVDATDIDAEDIPRSRVQGVIELLGHSEESIRFAAARLLTSWGYREGLSYLSNALCRADEIGELEVHRLYGYDETFKLALAALVGYFTRSSDRGHGEEARGEIFEPIKKIIQLSNSRPFEISGFFWLVEDKKFYEYIPELREHLIFVIESPDLHRWKIYDVLRLLLRVDNAFASNFLEKMNKQLDDFKLGGK</sequence>
<dbReference type="Proteomes" id="UP000051446">
    <property type="component" value="Unassembled WGS sequence"/>
</dbReference>
<dbReference type="AlphaFoldDB" id="A0A0R2YKB2"/>
<name>A0A0R2YKB2_9PSED</name>
<reference evidence="1 2" key="1">
    <citation type="submission" date="2015-02" db="EMBL/GenBank/DDBJ databases">
        <title>Pseudomonas helleri sp. nov. and Pseudomonas weihenstephanensis sp. nov., isolated from raw cows milk.</title>
        <authorList>
            <person name="von Neubeck M."/>
            <person name="Huptas C."/>
            <person name="Wenning M."/>
            <person name="Scherer S."/>
        </authorList>
    </citation>
    <scope>NUCLEOTIDE SEQUENCE [LARGE SCALE GENOMIC DNA]</scope>
    <source>
        <strain evidence="1 2">DSM 17149</strain>
    </source>
</reference>
<proteinExistence type="predicted"/>
<gene>
    <name evidence="1" type="ORF">TU73_00195</name>
</gene>
<evidence type="ECO:0008006" key="3">
    <source>
        <dbReference type="Google" id="ProtNLM"/>
    </source>
</evidence>
<accession>A0A0R2YKB2</accession>
<dbReference type="EMBL" id="JYLH01000001">
    <property type="protein sequence ID" value="KRP48557.1"/>
    <property type="molecule type" value="Genomic_DNA"/>
</dbReference>
<dbReference type="RefSeq" id="WP_057010464.1">
    <property type="nucleotide sequence ID" value="NZ_JYLH01000001.1"/>
</dbReference>
<protein>
    <recommendedName>
        <fullName evidence="3">HEAT repeat domain-containing protein</fullName>
    </recommendedName>
</protein>
<evidence type="ECO:0000313" key="2">
    <source>
        <dbReference type="Proteomes" id="UP000051446"/>
    </source>
</evidence>
<dbReference type="PATRIC" id="fig|75588.4.peg.1711"/>
<comment type="caution">
    <text evidence="1">The sequence shown here is derived from an EMBL/GenBank/DDBJ whole genome shotgun (WGS) entry which is preliminary data.</text>
</comment>